<evidence type="ECO:0000259" key="2">
    <source>
        <dbReference type="Pfam" id="PF10159"/>
    </source>
</evidence>
<evidence type="ECO:0000256" key="1">
    <source>
        <dbReference type="SAM" id="MobiDB-lite"/>
    </source>
</evidence>
<feature type="compositionally biased region" description="Polar residues" evidence="1">
    <location>
        <begin position="128"/>
        <end position="137"/>
    </location>
</feature>
<dbReference type="Pfam" id="PF10159">
    <property type="entry name" value="MMtag"/>
    <property type="match status" value="1"/>
</dbReference>
<proteinExistence type="predicted"/>
<evidence type="ECO:0000313" key="3">
    <source>
        <dbReference type="EMBL" id="ORY64713.1"/>
    </source>
</evidence>
<accession>A0A1Y2DZK7</accession>
<comment type="caution">
    <text evidence="3">The sequence shown here is derived from an EMBL/GenBank/DDBJ whole genome shotgun (WGS) entry which is preliminary data.</text>
</comment>
<sequence length="245" mass="28420">MMSYPIRGGSRGGQDSFSWEKVKNDKYRENYLGHSINAPVGRWQKNKDLLWYDKSAEVDSEANISNELEEIKQKEAEAMAEFLGVSVPKKKHVEQISKKELQSIINKEEAETENNVDNIKGVGFGSFGINNSTNENVTFEEALKQKRERESDNDSGSGSDSESGSEEEEEKEKERIKKAKKLNNGKREKSKDKKHEKSHHHHHHHHKDKHTHNHDKKRSSRSHSRHKRRRNESRSPKRSSSSKYH</sequence>
<feature type="compositionally biased region" description="Basic and acidic residues" evidence="1">
    <location>
        <begin position="141"/>
        <end position="152"/>
    </location>
</feature>
<feature type="domain" description="Multiple myeloma tumor-associated protein 2-like N-terminal" evidence="2">
    <location>
        <begin position="9"/>
        <end position="84"/>
    </location>
</feature>
<dbReference type="InterPro" id="IPR039207">
    <property type="entry name" value="MMTAG2-like"/>
</dbReference>
<dbReference type="AlphaFoldDB" id="A0A1Y2DZK7"/>
<dbReference type="Proteomes" id="UP000193920">
    <property type="component" value="Unassembled WGS sequence"/>
</dbReference>
<keyword evidence="4" id="KW-1185">Reference proteome</keyword>
<dbReference type="PANTHER" id="PTHR14580">
    <property type="entry name" value="MULTIPLE MYELOMA TUMOR-ASSOCIATED PROTEIN 2 FAMILY MEMBER"/>
    <property type="match status" value="1"/>
</dbReference>
<dbReference type="OrthoDB" id="5390672at2759"/>
<feature type="region of interest" description="Disordered" evidence="1">
    <location>
        <begin position="127"/>
        <end position="245"/>
    </location>
</feature>
<feature type="compositionally biased region" description="Basic and acidic residues" evidence="1">
    <location>
        <begin position="185"/>
        <end position="195"/>
    </location>
</feature>
<feature type="compositionally biased region" description="Basic residues" evidence="1">
    <location>
        <begin position="196"/>
        <end position="231"/>
    </location>
</feature>
<dbReference type="EMBL" id="MCOG01000053">
    <property type="protein sequence ID" value="ORY64713.1"/>
    <property type="molecule type" value="Genomic_DNA"/>
</dbReference>
<organism evidence="3 4">
    <name type="scientific">Neocallimastix californiae</name>
    <dbReference type="NCBI Taxonomy" id="1754190"/>
    <lineage>
        <taxon>Eukaryota</taxon>
        <taxon>Fungi</taxon>
        <taxon>Fungi incertae sedis</taxon>
        <taxon>Chytridiomycota</taxon>
        <taxon>Chytridiomycota incertae sedis</taxon>
        <taxon>Neocallimastigomycetes</taxon>
        <taxon>Neocallimastigales</taxon>
        <taxon>Neocallimastigaceae</taxon>
        <taxon>Neocallimastix</taxon>
    </lineage>
</organism>
<reference evidence="3 4" key="1">
    <citation type="submission" date="2016-08" db="EMBL/GenBank/DDBJ databases">
        <title>A Parts List for Fungal Cellulosomes Revealed by Comparative Genomics.</title>
        <authorList>
            <consortium name="DOE Joint Genome Institute"/>
            <person name="Haitjema C.H."/>
            <person name="Gilmore S.P."/>
            <person name="Henske J.K."/>
            <person name="Solomon K.V."/>
            <person name="De Groot R."/>
            <person name="Kuo A."/>
            <person name="Mondo S.J."/>
            <person name="Salamov A.A."/>
            <person name="Labutti K."/>
            <person name="Zhao Z."/>
            <person name="Chiniquy J."/>
            <person name="Barry K."/>
            <person name="Brewer H.M."/>
            <person name="Purvine S.O."/>
            <person name="Wright A.T."/>
            <person name="Boxma B."/>
            <person name="Van Alen T."/>
            <person name="Hackstein J.H."/>
            <person name="Baker S.E."/>
            <person name="Grigoriev I.V."/>
            <person name="O'Malley M.A."/>
        </authorList>
    </citation>
    <scope>NUCLEOTIDE SEQUENCE [LARGE SCALE GENOMIC DNA]</scope>
    <source>
        <strain evidence="3 4">G1</strain>
    </source>
</reference>
<evidence type="ECO:0000313" key="4">
    <source>
        <dbReference type="Proteomes" id="UP000193920"/>
    </source>
</evidence>
<gene>
    <name evidence="3" type="ORF">LY90DRAFT_668100</name>
</gene>
<name>A0A1Y2DZK7_9FUNG</name>
<dbReference type="PANTHER" id="PTHR14580:SF0">
    <property type="entry name" value="MULTIPLE MYELOMA TUMOR-ASSOCIATED PROTEIN 2"/>
    <property type="match status" value="1"/>
</dbReference>
<dbReference type="InterPro" id="IPR019315">
    <property type="entry name" value="MMTA2_N"/>
</dbReference>
<protein>
    <recommendedName>
        <fullName evidence="2">Multiple myeloma tumor-associated protein 2-like N-terminal domain-containing protein</fullName>
    </recommendedName>
</protein>